<gene>
    <name evidence="2" type="ORF">COCON_G00219070</name>
</gene>
<protein>
    <submittedName>
        <fullName evidence="2">Uncharacterized protein</fullName>
    </submittedName>
</protein>
<name>A0A9Q1CYM0_CONCO</name>
<accession>A0A9Q1CYM0</accession>
<evidence type="ECO:0000313" key="3">
    <source>
        <dbReference type="Proteomes" id="UP001152803"/>
    </source>
</evidence>
<dbReference type="AlphaFoldDB" id="A0A9Q1CYM0"/>
<reference evidence="2" key="1">
    <citation type="journal article" date="2023" name="Science">
        <title>Genome structures resolve the early diversification of teleost fishes.</title>
        <authorList>
            <person name="Parey E."/>
            <person name="Louis A."/>
            <person name="Montfort J."/>
            <person name="Bouchez O."/>
            <person name="Roques C."/>
            <person name="Iampietro C."/>
            <person name="Lluch J."/>
            <person name="Castinel A."/>
            <person name="Donnadieu C."/>
            <person name="Desvignes T."/>
            <person name="Floi Bucao C."/>
            <person name="Jouanno E."/>
            <person name="Wen M."/>
            <person name="Mejri S."/>
            <person name="Dirks R."/>
            <person name="Jansen H."/>
            <person name="Henkel C."/>
            <person name="Chen W.J."/>
            <person name="Zahm M."/>
            <person name="Cabau C."/>
            <person name="Klopp C."/>
            <person name="Thompson A.W."/>
            <person name="Robinson-Rechavi M."/>
            <person name="Braasch I."/>
            <person name="Lecointre G."/>
            <person name="Bobe J."/>
            <person name="Postlethwait J.H."/>
            <person name="Berthelot C."/>
            <person name="Roest Crollius H."/>
            <person name="Guiguen Y."/>
        </authorList>
    </citation>
    <scope>NUCLEOTIDE SEQUENCE</scope>
    <source>
        <strain evidence="2">Concon-B</strain>
    </source>
</reference>
<dbReference type="EMBL" id="JAFJMO010000017">
    <property type="protein sequence ID" value="KAJ8252595.1"/>
    <property type="molecule type" value="Genomic_DNA"/>
</dbReference>
<comment type="caution">
    <text evidence="2">The sequence shown here is derived from an EMBL/GenBank/DDBJ whole genome shotgun (WGS) entry which is preliminary data.</text>
</comment>
<organism evidence="2 3">
    <name type="scientific">Conger conger</name>
    <name type="common">Conger eel</name>
    <name type="synonym">Muraena conger</name>
    <dbReference type="NCBI Taxonomy" id="82655"/>
    <lineage>
        <taxon>Eukaryota</taxon>
        <taxon>Metazoa</taxon>
        <taxon>Chordata</taxon>
        <taxon>Craniata</taxon>
        <taxon>Vertebrata</taxon>
        <taxon>Euteleostomi</taxon>
        <taxon>Actinopterygii</taxon>
        <taxon>Neopterygii</taxon>
        <taxon>Teleostei</taxon>
        <taxon>Anguilliformes</taxon>
        <taxon>Congridae</taxon>
        <taxon>Conger</taxon>
    </lineage>
</organism>
<dbReference type="Proteomes" id="UP001152803">
    <property type="component" value="Unassembled WGS sequence"/>
</dbReference>
<feature type="region of interest" description="Disordered" evidence="1">
    <location>
        <begin position="1"/>
        <end position="43"/>
    </location>
</feature>
<keyword evidence="3" id="KW-1185">Reference proteome</keyword>
<sequence>MGGTGAPEGLPASRSPGGMIRAVDTEHNSTEPPATRTEPREAKAHGIWDDFTFSVRLAVKFWGGRFPESVSVVVFLGL</sequence>
<evidence type="ECO:0000313" key="2">
    <source>
        <dbReference type="EMBL" id="KAJ8252595.1"/>
    </source>
</evidence>
<evidence type="ECO:0000256" key="1">
    <source>
        <dbReference type="SAM" id="MobiDB-lite"/>
    </source>
</evidence>
<proteinExistence type="predicted"/>